<dbReference type="Pfam" id="PF16555">
    <property type="entry name" value="GramPos_pilinD1"/>
    <property type="match status" value="1"/>
</dbReference>
<evidence type="ECO:0000313" key="12">
    <source>
        <dbReference type="Proteomes" id="UP000501747"/>
    </source>
</evidence>
<dbReference type="EMBL" id="CP049887">
    <property type="protein sequence ID" value="QIL48555.1"/>
    <property type="molecule type" value="Genomic_DNA"/>
</dbReference>
<organism evidence="11 12">
    <name type="scientific">Vagococcus hydrophili</name>
    <dbReference type="NCBI Taxonomy" id="2714947"/>
    <lineage>
        <taxon>Bacteria</taxon>
        <taxon>Bacillati</taxon>
        <taxon>Bacillota</taxon>
        <taxon>Bacilli</taxon>
        <taxon>Lactobacillales</taxon>
        <taxon>Enterococcaceae</taxon>
        <taxon>Vagococcus</taxon>
    </lineage>
</organism>
<evidence type="ECO:0000256" key="4">
    <source>
        <dbReference type="ARBA" id="ARBA00023088"/>
    </source>
</evidence>
<dbReference type="NCBIfam" id="TIGR01167">
    <property type="entry name" value="LPXTG_anchor"/>
    <property type="match status" value="1"/>
</dbReference>
<dbReference type="KEGG" id="vhy:G7082_08610"/>
<proteinExistence type="predicted"/>
<dbReference type="InterPro" id="IPR032364">
    <property type="entry name" value="GramPos_pilinD1_N"/>
</dbReference>
<dbReference type="AlphaFoldDB" id="A0A6G8AUD5"/>
<dbReference type="Gene3D" id="2.60.40.10">
    <property type="entry name" value="Immunoglobulins"/>
    <property type="match status" value="2"/>
</dbReference>
<feature type="chain" id="PRO_5038839882" evidence="7">
    <location>
        <begin position="21"/>
        <end position="516"/>
    </location>
</feature>
<accession>A0A6G8AUD5</accession>
<dbReference type="Proteomes" id="UP000501747">
    <property type="component" value="Chromosome"/>
</dbReference>
<keyword evidence="4" id="KW-0572">Peptidoglycan-anchor</keyword>
<gene>
    <name evidence="11" type="ORF">G7082_08610</name>
</gene>
<evidence type="ECO:0000259" key="10">
    <source>
        <dbReference type="Pfam" id="PF17802"/>
    </source>
</evidence>
<evidence type="ECO:0000256" key="5">
    <source>
        <dbReference type="SAM" id="MobiDB-lite"/>
    </source>
</evidence>
<feature type="domain" description="Gram-positive pilin subunit D1 N-terminal" evidence="9">
    <location>
        <begin position="34"/>
        <end position="189"/>
    </location>
</feature>
<evidence type="ECO:0000313" key="11">
    <source>
        <dbReference type="EMBL" id="QIL48555.1"/>
    </source>
</evidence>
<dbReference type="RefSeq" id="WP_166034693.1">
    <property type="nucleotide sequence ID" value="NZ_CP049887.1"/>
</dbReference>
<evidence type="ECO:0000256" key="3">
    <source>
        <dbReference type="ARBA" id="ARBA00022729"/>
    </source>
</evidence>
<feature type="transmembrane region" description="Helical" evidence="6">
    <location>
        <begin position="488"/>
        <end position="507"/>
    </location>
</feature>
<keyword evidence="6" id="KW-0812">Transmembrane</keyword>
<keyword evidence="12" id="KW-1185">Reference proteome</keyword>
<feature type="domain" description="Gram-positive cocci surface proteins LPxTG" evidence="8">
    <location>
        <begin position="475"/>
        <end position="511"/>
    </location>
</feature>
<dbReference type="InterPro" id="IPR048052">
    <property type="entry name" value="FM1-like"/>
</dbReference>
<evidence type="ECO:0000259" key="8">
    <source>
        <dbReference type="Pfam" id="PF00746"/>
    </source>
</evidence>
<evidence type="ECO:0000256" key="1">
    <source>
        <dbReference type="ARBA" id="ARBA00022512"/>
    </source>
</evidence>
<protein>
    <submittedName>
        <fullName evidence="11">SpaH/EbpB family LPXTG-anchored major pilin</fullName>
    </submittedName>
</protein>
<keyword evidence="1" id="KW-0134">Cell wall</keyword>
<evidence type="ECO:0000259" key="9">
    <source>
        <dbReference type="Pfam" id="PF16555"/>
    </source>
</evidence>
<dbReference type="InterPro" id="IPR041033">
    <property type="entry name" value="SpaA_PFL_dom_1"/>
</dbReference>
<sequence length="516" mass="55617">MNKKLGKLLSLLVLIFPLLASLTSVTEVSAAEADAVSVNLHKRVFEKGASGENPYPKQNTGEEMADFGGTPLNDVTFEVYDVSAKFIELSGANSAEDATTKIVADAKASNYAPDYATKLDSQKTAGEGVATFANLPIKKDGKFATYLFVETNSPANIKEKAAPIVLTMPVYKGDTNVINTNIHVYPKNEKEAMLEKDLTEEAKKKLALTINGDTIYNVEKGVPFAYGISALLPWNIADKDFYRVIDTPNEGMKVLVDTVVVEGLEKDKDFTIKADTTGRGFILEFNTKSDKVKALAGKRAKISYDAVLTEDAKIDTGLNNEAKVEIGTNVKPGEPGTPGEPGEPEKPTDPPVVGPKVYTGGKKFKKVDDKTSAELAGAKFNLVKLDAEGNITSYATYTNGKYTWNAEKDAATAFESDAKGEFQVTGLEYSEKLPAGTSYAVVEIEAPTGYAVLDKPVKFDVIKDQFDTEVLSVKNIKKGLLPSTGGNGIYAFLAVGTVLMAGAFVWFRRTRVSAEV</sequence>
<keyword evidence="6" id="KW-0472">Membrane</keyword>
<evidence type="ECO:0000256" key="2">
    <source>
        <dbReference type="ARBA" id="ARBA00022525"/>
    </source>
</evidence>
<evidence type="ECO:0000256" key="6">
    <source>
        <dbReference type="SAM" id="Phobius"/>
    </source>
</evidence>
<dbReference type="InterPro" id="IPR019931">
    <property type="entry name" value="LPXTG_anchor"/>
</dbReference>
<keyword evidence="3 7" id="KW-0732">Signal</keyword>
<dbReference type="Gene3D" id="2.60.40.740">
    <property type="match status" value="1"/>
</dbReference>
<keyword evidence="2" id="KW-0964">Secreted</keyword>
<dbReference type="Pfam" id="PF17802">
    <property type="entry name" value="SpaA"/>
    <property type="match status" value="1"/>
</dbReference>
<name>A0A6G8AUD5_9ENTE</name>
<keyword evidence="6" id="KW-1133">Transmembrane helix</keyword>
<evidence type="ECO:0000256" key="7">
    <source>
        <dbReference type="SAM" id="SignalP"/>
    </source>
</evidence>
<reference evidence="11 12" key="1">
    <citation type="submission" date="2020-03" db="EMBL/GenBank/DDBJ databases">
        <title>Vagococcus sp. nov., isolated from beetles.</title>
        <authorList>
            <person name="Hyun D.-W."/>
            <person name="Bae J.-W."/>
        </authorList>
    </citation>
    <scope>NUCLEOTIDE SEQUENCE [LARGE SCALE GENOMIC DNA]</scope>
    <source>
        <strain evidence="11 12">HDW17B</strain>
    </source>
</reference>
<dbReference type="NCBIfam" id="TIGR04226">
    <property type="entry name" value="RrgB_K2N_iso_D2"/>
    <property type="match status" value="1"/>
</dbReference>
<dbReference type="Pfam" id="PF00746">
    <property type="entry name" value="Gram_pos_anchor"/>
    <property type="match status" value="1"/>
</dbReference>
<dbReference type="NCBIfam" id="NF033902">
    <property type="entry name" value="iso_D2_wall_anc"/>
    <property type="match status" value="1"/>
</dbReference>
<dbReference type="InterPro" id="IPR026466">
    <property type="entry name" value="Fim_isopep_form_D2_dom"/>
</dbReference>
<feature type="region of interest" description="Disordered" evidence="5">
    <location>
        <begin position="327"/>
        <end position="354"/>
    </location>
</feature>
<dbReference type="InterPro" id="IPR013783">
    <property type="entry name" value="Ig-like_fold"/>
</dbReference>
<feature type="domain" description="SpaA-like prealbumin fold" evidence="10">
    <location>
        <begin position="363"/>
        <end position="470"/>
    </location>
</feature>
<feature type="signal peptide" evidence="7">
    <location>
        <begin position="1"/>
        <end position="20"/>
    </location>
</feature>